<keyword evidence="8" id="KW-1185">Reference proteome</keyword>
<dbReference type="Pfam" id="PF00005">
    <property type="entry name" value="ABC_tran"/>
    <property type="match status" value="1"/>
</dbReference>
<dbReference type="Gene3D" id="3.40.50.300">
    <property type="entry name" value="P-loop containing nucleotide triphosphate hydrolases"/>
    <property type="match status" value="1"/>
</dbReference>
<dbReference type="EMBL" id="CP049257">
    <property type="protein sequence ID" value="QIG46165.1"/>
    <property type="molecule type" value="Genomic_DNA"/>
</dbReference>
<evidence type="ECO:0000256" key="4">
    <source>
        <dbReference type="ARBA" id="ARBA00022840"/>
    </source>
</evidence>
<evidence type="ECO:0000313" key="7">
    <source>
        <dbReference type="EMBL" id="QIG46165.1"/>
    </source>
</evidence>
<gene>
    <name evidence="7" type="ORF">G5V58_22040</name>
</gene>
<dbReference type="InterPro" id="IPR027417">
    <property type="entry name" value="P-loop_NTPase"/>
</dbReference>
<keyword evidence="3" id="KW-0547">Nucleotide-binding</keyword>
<dbReference type="AlphaFoldDB" id="A0A6G6WM44"/>
<protein>
    <submittedName>
        <fullName evidence="7">ATP-binding cassette domain-containing protein</fullName>
    </submittedName>
</protein>
<keyword evidence="2" id="KW-0813">Transport</keyword>
<keyword evidence="5" id="KW-0029">Amino-acid transport</keyword>
<dbReference type="Proteomes" id="UP000502996">
    <property type="component" value="Chromosome"/>
</dbReference>
<evidence type="ECO:0000256" key="2">
    <source>
        <dbReference type="ARBA" id="ARBA00022448"/>
    </source>
</evidence>
<dbReference type="InterPro" id="IPR052156">
    <property type="entry name" value="BCAA_Transport_ATP-bd_LivF"/>
</dbReference>
<dbReference type="GO" id="GO:0015807">
    <property type="term" value="P:L-amino acid transport"/>
    <property type="evidence" value="ECO:0007669"/>
    <property type="project" value="TreeGrafter"/>
</dbReference>
<proteinExistence type="inferred from homology"/>
<organism evidence="7 8">
    <name type="scientific">Nocardioides anomalus</name>
    <dbReference type="NCBI Taxonomy" id="2712223"/>
    <lineage>
        <taxon>Bacteria</taxon>
        <taxon>Bacillati</taxon>
        <taxon>Actinomycetota</taxon>
        <taxon>Actinomycetes</taxon>
        <taxon>Propionibacteriales</taxon>
        <taxon>Nocardioidaceae</taxon>
        <taxon>Nocardioides</taxon>
    </lineage>
</organism>
<dbReference type="PROSITE" id="PS50893">
    <property type="entry name" value="ABC_TRANSPORTER_2"/>
    <property type="match status" value="1"/>
</dbReference>
<sequence>MVVEGLTVTYGAASAVRDVSFTAPAGVVTAVVGPNGAGKSSLLLGVYGSVHARGSVRVGDRDMSRLSAMSRARQGIAIVPQGRQLFPKMSVRENLQVAAEVQRLGRDRVEAALDRFPILRERSGHMAGVLSGGEQQMLAVSRALMGDPSVLLLDEMATGLAPKIVADLVRVVRELADQGVAVVLADPSLNATGAAVERGYVLVRGEVVAQEDGVERLDRAYQGAMGLIQKELDEVDGEVTG</sequence>
<dbReference type="InterPro" id="IPR003593">
    <property type="entry name" value="AAA+_ATPase"/>
</dbReference>
<name>A0A6G6WM44_9ACTN</name>
<accession>A0A6G6WM44</accession>
<reference evidence="7 8" key="1">
    <citation type="submission" date="2020-02" db="EMBL/GenBank/DDBJ databases">
        <title>Full genome sequence of Nocardioides sp. R-3366.</title>
        <authorList>
            <person name="Im W.-T."/>
        </authorList>
    </citation>
    <scope>NUCLEOTIDE SEQUENCE [LARGE SCALE GENOMIC DNA]</scope>
    <source>
        <strain evidence="7 8">R-3366</strain>
    </source>
</reference>
<feature type="domain" description="ABC transporter" evidence="6">
    <location>
        <begin position="1"/>
        <end position="229"/>
    </location>
</feature>
<evidence type="ECO:0000256" key="1">
    <source>
        <dbReference type="ARBA" id="ARBA00005417"/>
    </source>
</evidence>
<dbReference type="InterPro" id="IPR017871">
    <property type="entry name" value="ABC_transporter-like_CS"/>
</dbReference>
<dbReference type="GO" id="GO:0016887">
    <property type="term" value="F:ATP hydrolysis activity"/>
    <property type="evidence" value="ECO:0007669"/>
    <property type="project" value="InterPro"/>
</dbReference>
<evidence type="ECO:0000256" key="5">
    <source>
        <dbReference type="ARBA" id="ARBA00022970"/>
    </source>
</evidence>
<dbReference type="SUPFAM" id="SSF52540">
    <property type="entry name" value="P-loop containing nucleoside triphosphate hydrolases"/>
    <property type="match status" value="1"/>
</dbReference>
<dbReference type="PANTHER" id="PTHR43820">
    <property type="entry name" value="HIGH-AFFINITY BRANCHED-CHAIN AMINO ACID TRANSPORT ATP-BINDING PROTEIN LIVF"/>
    <property type="match status" value="1"/>
</dbReference>
<comment type="similarity">
    <text evidence="1">Belongs to the ABC transporter superfamily.</text>
</comment>
<dbReference type="GO" id="GO:0005524">
    <property type="term" value="F:ATP binding"/>
    <property type="evidence" value="ECO:0007669"/>
    <property type="project" value="UniProtKB-KW"/>
</dbReference>
<evidence type="ECO:0000259" key="6">
    <source>
        <dbReference type="PROSITE" id="PS50893"/>
    </source>
</evidence>
<dbReference type="GO" id="GO:0015658">
    <property type="term" value="F:branched-chain amino acid transmembrane transporter activity"/>
    <property type="evidence" value="ECO:0007669"/>
    <property type="project" value="TreeGrafter"/>
</dbReference>
<dbReference type="PANTHER" id="PTHR43820:SF6">
    <property type="entry name" value="ABC TRANSPORTER ATP-BINDING PROTEIN"/>
    <property type="match status" value="1"/>
</dbReference>
<dbReference type="InterPro" id="IPR003439">
    <property type="entry name" value="ABC_transporter-like_ATP-bd"/>
</dbReference>
<dbReference type="KEGG" id="nano:G5V58_22040"/>
<evidence type="ECO:0000256" key="3">
    <source>
        <dbReference type="ARBA" id="ARBA00022741"/>
    </source>
</evidence>
<evidence type="ECO:0000313" key="8">
    <source>
        <dbReference type="Proteomes" id="UP000502996"/>
    </source>
</evidence>
<dbReference type="PROSITE" id="PS00211">
    <property type="entry name" value="ABC_TRANSPORTER_1"/>
    <property type="match status" value="1"/>
</dbReference>
<keyword evidence="4 7" id="KW-0067">ATP-binding</keyword>
<dbReference type="SMART" id="SM00382">
    <property type="entry name" value="AAA"/>
    <property type="match status" value="1"/>
</dbReference>